<dbReference type="Proteomes" id="UP001302719">
    <property type="component" value="Chromosome"/>
</dbReference>
<protein>
    <recommendedName>
        <fullName evidence="4">DUF2393 domain-containing protein</fullName>
    </recommendedName>
</protein>
<dbReference type="AlphaFoldDB" id="A0AA96GEM8"/>
<evidence type="ECO:0000313" key="3">
    <source>
        <dbReference type="Proteomes" id="UP001302719"/>
    </source>
</evidence>
<reference evidence="2 3" key="1">
    <citation type="submission" date="2023-01" db="EMBL/GenBank/DDBJ databases">
        <title>Cultivation and genomic characterization of new, ubiquitous marine nitrite-oxidizing bacteria from the Nitrospirales.</title>
        <authorList>
            <person name="Mueller A.J."/>
            <person name="Daebeler A."/>
            <person name="Herbold C.W."/>
            <person name="Kirkegaard R.H."/>
            <person name="Daims H."/>
        </authorList>
    </citation>
    <scope>NUCLEOTIDE SEQUENCE [LARGE SCALE GENOMIC DNA]</scope>
    <source>
        <strain evidence="2 3">VA</strain>
    </source>
</reference>
<evidence type="ECO:0008006" key="4">
    <source>
        <dbReference type="Google" id="ProtNLM"/>
    </source>
</evidence>
<evidence type="ECO:0000256" key="1">
    <source>
        <dbReference type="SAM" id="Phobius"/>
    </source>
</evidence>
<dbReference type="EMBL" id="CP116967">
    <property type="protein sequence ID" value="WNM58625.1"/>
    <property type="molecule type" value="Genomic_DNA"/>
</dbReference>
<gene>
    <name evidence="2" type="ORF">PP769_02335</name>
</gene>
<keyword evidence="1" id="KW-0472">Membrane</keyword>
<name>A0AA96GEM8_9BACT</name>
<dbReference type="RefSeq" id="WP_312644705.1">
    <property type="nucleotide sequence ID" value="NZ_CP116967.1"/>
</dbReference>
<evidence type="ECO:0000313" key="2">
    <source>
        <dbReference type="EMBL" id="WNM58625.1"/>
    </source>
</evidence>
<feature type="transmembrane region" description="Helical" evidence="1">
    <location>
        <begin position="26"/>
        <end position="43"/>
    </location>
</feature>
<dbReference type="KEGG" id="nall:PP769_02335"/>
<sequence>MIPIAIILLILIMIFMATYLPKLRRFLGIILIMMFGVIGFIIWQDTQERELEFQRIPPSQAQLSQMEVRPGLNSRSFVVTGRLENSAQIYTIISVTIQATIEDCHVSECEIVGQEAAEISLEIPPNQARDFSLTMPFPTIPKIIGEARWRYAILKVRAR</sequence>
<accession>A0AA96GEM8</accession>
<proteinExistence type="predicted"/>
<keyword evidence="1" id="KW-1133">Transmembrane helix</keyword>
<organism evidence="2 3">
    <name type="scientific">Candidatus Nitrospira allomarina</name>
    <dbReference type="NCBI Taxonomy" id="3020900"/>
    <lineage>
        <taxon>Bacteria</taxon>
        <taxon>Pseudomonadati</taxon>
        <taxon>Nitrospirota</taxon>
        <taxon>Nitrospiria</taxon>
        <taxon>Nitrospirales</taxon>
        <taxon>Nitrospiraceae</taxon>
        <taxon>Nitrospira</taxon>
    </lineage>
</organism>
<keyword evidence="1" id="KW-0812">Transmembrane</keyword>
<keyword evidence="3" id="KW-1185">Reference proteome</keyword>